<accession>A0ABY4QS58</accession>
<evidence type="ECO:0000256" key="1">
    <source>
        <dbReference type="SAM" id="MobiDB-lite"/>
    </source>
</evidence>
<dbReference type="Pfam" id="PF11452">
    <property type="entry name" value="DUF3000"/>
    <property type="match status" value="1"/>
</dbReference>
<organism evidence="2 3">
    <name type="scientific">Jatrophihabitans telluris</name>
    <dbReference type="NCBI Taxonomy" id="2038343"/>
    <lineage>
        <taxon>Bacteria</taxon>
        <taxon>Bacillati</taxon>
        <taxon>Actinomycetota</taxon>
        <taxon>Actinomycetes</taxon>
        <taxon>Jatrophihabitantales</taxon>
        <taxon>Jatrophihabitantaceae</taxon>
        <taxon>Jatrophihabitans</taxon>
    </lineage>
</organism>
<reference evidence="2" key="1">
    <citation type="journal article" date="2018" name="Int. J. Syst. Evol. Microbiol.">
        <title>Jatrophihabitans telluris sp. nov., isolated from sediment soil of lava forest wetlands and the emended description of the genus Jatrophihabitans.</title>
        <authorList>
            <person name="Lee K.C."/>
            <person name="Suh M.K."/>
            <person name="Eom M.K."/>
            <person name="Kim K.K."/>
            <person name="Kim J.S."/>
            <person name="Kim D.S."/>
            <person name="Ko S.H."/>
            <person name="Shin Y.K."/>
            <person name="Lee J.S."/>
        </authorList>
    </citation>
    <scope>NUCLEOTIDE SEQUENCE</scope>
    <source>
        <strain evidence="2">N237</strain>
    </source>
</reference>
<dbReference type="RefSeq" id="WP_249769041.1">
    <property type="nucleotide sequence ID" value="NZ_CP097332.1"/>
</dbReference>
<gene>
    <name evidence="2" type="ORF">M6D93_10230</name>
</gene>
<name>A0ABY4QS58_9ACTN</name>
<keyword evidence="3" id="KW-1185">Reference proteome</keyword>
<reference evidence="2" key="2">
    <citation type="submission" date="2022-05" db="EMBL/GenBank/DDBJ databases">
        <authorList>
            <person name="Kim J.-S."/>
            <person name="Lee K."/>
            <person name="Suh M."/>
            <person name="Eom M."/>
            <person name="Kim J.-S."/>
            <person name="Kim D.-S."/>
            <person name="Ko S.-H."/>
            <person name="Shin Y."/>
            <person name="Lee J.-S."/>
        </authorList>
    </citation>
    <scope>NUCLEOTIDE SEQUENCE</scope>
    <source>
        <strain evidence="2">N237</strain>
    </source>
</reference>
<dbReference type="Proteomes" id="UP001056336">
    <property type="component" value="Chromosome"/>
</dbReference>
<dbReference type="EMBL" id="CP097332">
    <property type="protein sequence ID" value="UQX86689.1"/>
    <property type="molecule type" value="Genomic_DNA"/>
</dbReference>
<evidence type="ECO:0000313" key="2">
    <source>
        <dbReference type="EMBL" id="UQX86689.1"/>
    </source>
</evidence>
<feature type="compositionally biased region" description="Polar residues" evidence="1">
    <location>
        <begin position="7"/>
        <end position="17"/>
    </location>
</feature>
<dbReference type="InterPro" id="IPR021555">
    <property type="entry name" value="DUF3000"/>
</dbReference>
<sequence length="205" mass="21996">MVPDSGLTLSAGESSINIDDDAVPSTAPEPFRHAVETLLRVPLRREAVLERIRPPQRLAPWSFAVAVDLDGPAEENSSTGRLVVLYDPEGTEAWDGELRLVAYAQADLSSDMANDPLLPEVGWSWLLEALQLRAAAHTAVGGTVTHTTSTRFGDLHGPRSTTQLELRGSWTATETDLTSHLLAFVDLLSLAAGLPPEGVVVLGDR</sequence>
<proteinExistence type="predicted"/>
<protein>
    <submittedName>
        <fullName evidence="2">DUF3000 domain-containing protein</fullName>
    </submittedName>
</protein>
<feature type="region of interest" description="Disordered" evidence="1">
    <location>
        <begin position="1"/>
        <end position="25"/>
    </location>
</feature>
<evidence type="ECO:0000313" key="3">
    <source>
        <dbReference type="Proteomes" id="UP001056336"/>
    </source>
</evidence>